<dbReference type="AlphaFoldDB" id="A0A3G4VHG6"/>
<dbReference type="EMBL" id="CP033578">
    <property type="protein sequence ID" value="AYV24277.1"/>
    <property type="molecule type" value="Genomic_DNA"/>
</dbReference>
<keyword evidence="1" id="KW-0472">Membrane</keyword>
<dbReference type="RefSeq" id="WP_031493882.1">
    <property type="nucleotide sequence ID" value="NZ_CP033578.1"/>
</dbReference>
<keyword evidence="1" id="KW-1133">Transmembrane helix</keyword>
<sequence length="165" mass="18728">MSQLSQPQTLPLKPLHLPTEPSVWPLPWGYWALLGFIVLSIILTVLLIRRKRKQERAKKAALKMLTSDVSTLSPAEANEILRQAALSYFPRKEVANLTGQSWLSFLDSQLASPKFIPNESSWHSALYTSANPPKDEEANLISDCKYWVQNALPPKRKYRNWNAAS</sequence>
<organism evidence="2 3">
    <name type="scientific">Vibrio mediterranei</name>
    <dbReference type="NCBI Taxonomy" id="689"/>
    <lineage>
        <taxon>Bacteria</taxon>
        <taxon>Pseudomonadati</taxon>
        <taxon>Pseudomonadota</taxon>
        <taxon>Gammaproteobacteria</taxon>
        <taxon>Vibrionales</taxon>
        <taxon>Vibrionaceae</taxon>
        <taxon>Vibrio</taxon>
    </lineage>
</organism>
<evidence type="ECO:0000256" key="1">
    <source>
        <dbReference type="SAM" id="Phobius"/>
    </source>
</evidence>
<gene>
    <name evidence="2" type="ORF">ECB94_23745</name>
</gene>
<reference evidence="2 3" key="1">
    <citation type="submission" date="2018-11" db="EMBL/GenBank/DDBJ databases">
        <title>Complete Genome Sequence of Vbrio mediterranei 117-T6: a Potential Pathogen Bacteria Isolated from the Conchocelis of Pyropia.</title>
        <authorList>
            <person name="Liu Q."/>
        </authorList>
    </citation>
    <scope>NUCLEOTIDE SEQUENCE [LARGE SCALE GENOMIC DNA]</scope>
    <source>
        <strain evidence="2 3">117-T6</strain>
    </source>
</reference>
<protein>
    <submittedName>
        <fullName evidence="2">DUF4381 domain-containing protein</fullName>
    </submittedName>
</protein>
<name>A0A3G4VHG6_9VIBR</name>
<evidence type="ECO:0000313" key="3">
    <source>
        <dbReference type="Proteomes" id="UP000279760"/>
    </source>
</evidence>
<dbReference type="Proteomes" id="UP000279760">
    <property type="component" value="Chromosome 2"/>
</dbReference>
<dbReference type="InterPro" id="IPR025489">
    <property type="entry name" value="DUF4381"/>
</dbReference>
<accession>A0A3G4VHG6</accession>
<evidence type="ECO:0000313" key="2">
    <source>
        <dbReference type="EMBL" id="AYV24277.1"/>
    </source>
</evidence>
<proteinExistence type="predicted"/>
<keyword evidence="1" id="KW-0812">Transmembrane</keyword>
<feature type="transmembrane region" description="Helical" evidence="1">
    <location>
        <begin position="28"/>
        <end position="48"/>
    </location>
</feature>
<dbReference type="Pfam" id="PF14316">
    <property type="entry name" value="DUF4381"/>
    <property type="match status" value="1"/>
</dbReference>